<accession>A0A249PHA0</accession>
<evidence type="ECO:0000313" key="3">
    <source>
        <dbReference type="Proteomes" id="UP000217211"/>
    </source>
</evidence>
<dbReference type="Pfam" id="PF07784">
    <property type="entry name" value="DUF1622"/>
    <property type="match status" value="1"/>
</dbReference>
<feature type="transmembrane region" description="Helical" evidence="1">
    <location>
        <begin position="67"/>
        <end position="86"/>
    </location>
</feature>
<dbReference type="InterPro" id="IPR012427">
    <property type="entry name" value="DUF1622"/>
</dbReference>
<evidence type="ECO:0000256" key="1">
    <source>
        <dbReference type="SAM" id="Phobius"/>
    </source>
</evidence>
<geneLocation type="plasmid" evidence="3">
    <name>psj05684b</name>
</geneLocation>
<feature type="transmembrane region" description="Helical" evidence="1">
    <location>
        <begin position="38"/>
        <end position="60"/>
    </location>
</feature>
<organism evidence="2 3">
    <name type="scientific">Sinorhizobium sojae CCBAU 05684</name>
    <dbReference type="NCBI Taxonomy" id="716928"/>
    <lineage>
        <taxon>Bacteria</taxon>
        <taxon>Pseudomonadati</taxon>
        <taxon>Pseudomonadota</taxon>
        <taxon>Alphaproteobacteria</taxon>
        <taxon>Hyphomicrobiales</taxon>
        <taxon>Rhizobiaceae</taxon>
        <taxon>Sinorhizobium/Ensifer group</taxon>
        <taxon>Sinorhizobium</taxon>
    </lineage>
</organism>
<dbReference type="EMBL" id="CP023068">
    <property type="protein sequence ID" value="ASY65291.1"/>
    <property type="molecule type" value="Genomic_DNA"/>
</dbReference>
<dbReference type="STRING" id="716928.GCA_000261485_03918"/>
<name>A0A249PHA0_9HYPH</name>
<keyword evidence="1" id="KW-1133">Transmembrane helix</keyword>
<evidence type="ECO:0008006" key="4">
    <source>
        <dbReference type="Google" id="ProtNLM"/>
    </source>
</evidence>
<dbReference type="AlphaFoldDB" id="A0A249PHA0"/>
<protein>
    <recommendedName>
        <fullName evidence="4">DUF1622 domain-containing protein</fullName>
    </recommendedName>
</protein>
<keyword evidence="3" id="KW-1185">Reference proteome</keyword>
<keyword evidence="1" id="KW-0472">Membrane</keyword>
<dbReference type="PANTHER" id="PTHR38468">
    <property type="entry name" value="SLL0939 PROTEIN"/>
    <property type="match status" value="1"/>
</dbReference>
<dbReference type="PANTHER" id="PTHR38468:SF1">
    <property type="entry name" value="SLL0939 PROTEIN"/>
    <property type="match status" value="1"/>
</dbReference>
<dbReference type="eggNOG" id="COG4828">
    <property type="taxonomic scope" value="Bacteria"/>
</dbReference>
<sequence length="102" mass="11291">MAGIGIIVAGALFALVSTLGRLGKVNEEEAYYHFRRRLGRAILLGLELLVAADIVGTVMVRPTMENVLVLAVIVLIRTFLSVSLTVEVEGRWPWQVTRRTDE</sequence>
<dbReference type="KEGG" id="esj:SJ05684_b43090"/>
<proteinExistence type="predicted"/>
<reference evidence="2 3" key="1">
    <citation type="submission" date="2017-08" db="EMBL/GenBank/DDBJ databases">
        <title>Multipartite genome sequences of Sinorhizobium species nodulating soybeans.</title>
        <authorList>
            <person name="Tian C.F."/>
        </authorList>
    </citation>
    <scope>NUCLEOTIDE SEQUENCE [LARGE SCALE GENOMIC DNA]</scope>
    <source>
        <strain evidence="2 3">CCBAU 05684</strain>
        <plasmid evidence="3">psj05684b</plasmid>
    </source>
</reference>
<keyword evidence="1" id="KW-0812">Transmembrane</keyword>
<evidence type="ECO:0000313" key="2">
    <source>
        <dbReference type="EMBL" id="ASY65291.1"/>
    </source>
</evidence>
<gene>
    <name evidence="2" type="ORF">SJ05684_b43090</name>
</gene>
<keyword evidence="2" id="KW-0614">Plasmid</keyword>
<dbReference type="Proteomes" id="UP000217211">
    <property type="component" value="Plasmid pSJ05684b"/>
</dbReference>